<sequence>MAHNEEKTGVLAHCSASCGGDLPVFGPGSRQEYKSCYTEFASYRYGYECTNGAEKKEQGNGQSSNISCSPWEYVSYKLNQKLASDYKTPIVSESSWEVLKRFQEAKFEVYETCVSAKNTMSKQGKEKYEEAKERVSKATGDLGATIRNYTPF</sequence>
<comment type="caution">
    <text evidence="1">The sequence shown here is derived from an EMBL/GenBank/DDBJ whole genome shotgun (WGS) entry which is preliminary data.</text>
</comment>
<name>A0A9P1DZT5_CUSEU</name>
<organism evidence="1 2">
    <name type="scientific">Cuscuta europaea</name>
    <name type="common">European dodder</name>
    <dbReference type="NCBI Taxonomy" id="41803"/>
    <lineage>
        <taxon>Eukaryota</taxon>
        <taxon>Viridiplantae</taxon>
        <taxon>Streptophyta</taxon>
        <taxon>Embryophyta</taxon>
        <taxon>Tracheophyta</taxon>
        <taxon>Spermatophyta</taxon>
        <taxon>Magnoliopsida</taxon>
        <taxon>eudicotyledons</taxon>
        <taxon>Gunneridae</taxon>
        <taxon>Pentapetalae</taxon>
        <taxon>asterids</taxon>
        <taxon>lamiids</taxon>
        <taxon>Solanales</taxon>
        <taxon>Convolvulaceae</taxon>
        <taxon>Cuscuteae</taxon>
        <taxon>Cuscuta</taxon>
        <taxon>Cuscuta subgen. Cuscuta</taxon>
    </lineage>
</organism>
<reference evidence="1" key="1">
    <citation type="submission" date="2022-07" db="EMBL/GenBank/DDBJ databases">
        <authorList>
            <person name="Macas J."/>
            <person name="Novak P."/>
            <person name="Neumann P."/>
        </authorList>
    </citation>
    <scope>NUCLEOTIDE SEQUENCE</scope>
</reference>
<protein>
    <submittedName>
        <fullName evidence="1">Uncharacterized protein</fullName>
    </submittedName>
</protein>
<proteinExistence type="predicted"/>
<evidence type="ECO:0000313" key="1">
    <source>
        <dbReference type="EMBL" id="CAH9067409.1"/>
    </source>
</evidence>
<gene>
    <name evidence="1" type="ORF">CEURO_LOCUS2537</name>
</gene>
<dbReference type="EMBL" id="CAMAPE010000005">
    <property type="protein sequence ID" value="CAH9067409.1"/>
    <property type="molecule type" value="Genomic_DNA"/>
</dbReference>
<evidence type="ECO:0000313" key="2">
    <source>
        <dbReference type="Proteomes" id="UP001152484"/>
    </source>
</evidence>
<dbReference type="AlphaFoldDB" id="A0A9P1DZT5"/>
<keyword evidence="2" id="KW-1185">Reference proteome</keyword>
<accession>A0A9P1DZT5</accession>
<dbReference type="OrthoDB" id="20872at2759"/>
<dbReference type="Proteomes" id="UP001152484">
    <property type="component" value="Unassembled WGS sequence"/>
</dbReference>